<sequence>MIKPLLVLKKIAKKSQKISIHLSIVILSFGVIFADYIWPNTLNTNAVLADSISIDQIDTKKADVFFSYLTSLVPPFDSGDETVSTYLTEGSIFLNKPSLTNTIISTLQRDKITTYTVSEGETYWTIAFKFELDIDTLLWANSIAVADIDKIKPGEELIILPVSGLLYTSVEGDTIQGISDAFKISVDKIKTQNKLTSNYIDPGTRIVLPGAKKYVPKPAPAASGTVSVGTPQTGNQSAVPNYAGDSSYYVGTVAVGSGAFAWPVNSGSRFISQYFGWVTRYYKHTGVDLDWRNGLDIIAADGGTVVAVGYGWGGGYGNHVIIDHGNGYQTLYAHLATIGVKTGQNVSRGQSIGVMGTTGISTGVHLHFEIRQNGVAINPLLYIK</sequence>
<dbReference type="Gene3D" id="2.70.70.10">
    <property type="entry name" value="Glucose Permease (Domain IIA)"/>
    <property type="match status" value="1"/>
</dbReference>
<dbReference type="Gene3D" id="3.10.350.10">
    <property type="entry name" value="LysM domain"/>
    <property type="match status" value="2"/>
</dbReference>
<dbReference type="Pfam" id="PF01551">
    <property type="entry name" value="Peptidase_M23"/>
    <property type="match status" value="1"/>
</dbReference>
<dbReference type="InterPro" id="IPR036779">
    <property type="entry name" value="LysM_dom_sf"/>
</dbReference>
<accession>A0A7C4M000</accession>
<dbReference type="SUPFAM" id="SSF51261">
    <property type="entry name" value="Duplicated hybrid motif"/>
    <property type="match status" value="1"/>
</dbReference>
<dbReference type="SMART" id="SM00257">
    <property type="entry name" value="LysM"/>
    <property type="match status" value="2"/>
</dbReference>
<dbReference type="PANTHER" id="PTHR21666:SF270">
    <property type="entry name" value="MUREIN HYDROLASE ACTIVATOR ENVC"/>
    <property type="match status" value="1"/>
</dbReference>
<dbReference type="InterPro" id="IPR050570">
    <property type="entry name" value="Cell_wall_metabolism_enzyme"/>
</dbReference>
<dbReference type="InterPro" id="IPR016047">
    <property type="entry name" value="M23ase_b-sheet_dom"/>
</dbReference>
<dbReference type="InterPro" id="IPR011055">
    <property type="entry name" value="Dup_hybrid_motif"/>
</dbReference>
<comment type="caution">
    <text evidence="3">The sequence shown here is derived from an EMBL/GenBank/DDBJ whole genome shotgun (WGS) entry which is preliminary data.</text>
</comment>
<dbReference type="EMBL" id="DSYQ01000002">
    <property type="protein sequence ID" value="HGT70769.1"/>
    <property type="molecule type" value="Genomic_DNA"/>
</dbReference>
<dbReference type="CDD" id="cd00118">
    <property type="entry name" value="LysM"/>
    <property type="match status" value="1"/>
</dbReference>
<feature type="domain" description="LysM" evidence="2">
    <location>
        <begin position="165"/>
        <end position="208"/>
    </location>
</feature>
<name>A0A7C4M000_UNCC3</name>
<evidence type="ECO:0000256" key="1">
    <source>
        <dbReference type="SAM" id="Phobius"/>
    </source>
</evidence>
<evidence type="ECO:0000313" key="3">
    <source>
        <dbReference type="EMBL" id="HGT70769.1"/>
    </source>
</evidence>
<dbReference type="InterPro" id="IPR018392">
    <property type="entry name" value="LysM"/>
</dbReference>
<dbReference type="GO" id="GO:0004222">
    <property type="term" value="F:metalloendopeptidase activity"/>
    <property type="evidence" value="ECO:0007669"/>
    <property type="project" value="TreeGrafter"/>
</dbReference>
<dbReference type="PROSITE" id="PS51782">
    <property type="entry name" value="LYSM"/>
    <property type="match status" value="2"/>
</dbReference>
<feature type="transmembrane region" description="Helical" evidence="1">
    <location>
        <begin position="20"/>
        <end position="38"/>
    </location>
</feature>
<reference evidence="3" key="1">
    <citation type="journal article" date="2020" name="mSystems">
        <title>Genome- and Community-Level Interaction Insights into Carbon Utilization and Element Cycling Functions of Hydrothermarchaeota in Hydrothermal Sediment.</title>
        <authorList>
            <person name="Zhou Z."/>
            <person name="Liu Y."/>
            <person name="Xu W."/>
            <person name="Pan J."/>
            <person name="Luo Z.H."/>
            <person name="Li M."/>
        </authorList>
    </citation>
    <scope>NUCLEOTIDE SEQUENCE [LARGE SCALE GENOMIC DNA]</scope>
    <source>
        <strain evidence="3">SpSt-579</strain>
    </source>
</reference>
<evidence type="ECO:0000259" key="2">
    <source>
        <dbReference type="PROSITE" id="PS51782"/>
    </source>
</evidence>
<proteinExistence type="predicted"/>
<feature type="domain" description="LysM" evidence="2">
    <location>
        <begin position="113"/>
        <end position="159"/>
    </location>
</feature>
<protein>
    <submittedName>
        <fullName evidence="3">M23 family metallopeptidase</fullName>
    </submittedName>
</protein>
<dbReference type="SUPFAM" id="SSF54106">
    <property type="entry name" value="LysM domain"/>
    <property type="match status" value="2"/>
</dbReference>
<dbReference type="AlphaFoldDB" id="A0A7C4M000"/>
<dbReference type="CDD" id="cd12797">
    <property type="entry name" value="M23_peptidase"/>
    <property type="match status" value="1"/>
</dbReference>
<organism evidence="3">
    <name type="scientific">candidate division CPR3 bacterium</name>
    <dbReference type="NCBI Taxonomy" id="2268181"/>
    <lineage>
        <taxon>Bacteria</taxon>
        <taxon>Bacteria division CPR3</taxon>
    </lineage>
</organism>
<dbReference type="PANTHER" id="PTHR21666">
    <property type="entry name" value="PEPTIDASE-RELATED"/>
    <property type="match status" value="1"/>
</dbReference>
<keyword evidence="1" id="KW-0472">Membrane</keyword>
<gene>
    <name evidence="3" type="ORF">ENT43_00735</name>
</gene>
<keyword evidence="1" id="KW-1133">Transmembrane helix</keyword>
<dbReference type="Pfam" id="PF01476">
    <property type="entry name" value="LysM"/>
    <property type="match status" value="2"/>
</dbReference>
<keyword evidence="1" id="KW-0812">Transmembrane</keyword>